<feature type="region of interest" description="Disordered" evidence="1">
    <location>
        <begin position="1"/>
        <end position="70"/>
    </location>
</feature>
<reference evidence="2" key="1">
    <citation type="submission" date="2018-03" db="EMBL/GenBank/DDBJ databases">
        <authorList>
            <person name="Guldener U."/>
        </authorList>
    </citation>
    <scope>NUCLEOTIDE SEQUENCE</scope>
</reference>
<proteinExistence type="predicted"/>
<evidence type="ECO:0000313" key="2">
    <source>
        <dbReference type="EMBL" id="SPO04793.1"/>
    </source>
</evidence>
<dbReference type="Proteomes" id="UP001187682">
    <property type="component" value="Unassembled WGS sequence"/>
</dbReference>
<evidence type="ECO:0000313" key="3">
    <source>
        <dbReference type="Proteomes" id="UP001187682"/>
    </source>
</evidence>
<feature type="region of interest" description="Disordered" evidence="1">
    <location>
        <begin position="425"/>
        <end position="507"/>
    </location>
</feature>
<protein>
    <submittedName>
        <fullName evidence="2">Uncharacterized protein</fullName>
    </submittedName>
</protein>
<evidence type="ECO:0000256" key="1">
    <source>
        <dbReference type="SAM" id="MobiDB-lite"/>
    </source>
</evidence>
<organism evidence="2 3">
    <name type="scientific">Cephalotrichum gorgonifer</name>
    <dbReference type="NCBI Taxonomy" id="2041049"/>
    <lineage>
        <taxon>Eukaryota</taxon>
        <taxon>Fungi</taxon>
        <taxon>Dikarya</taxon>
        <taxon>Ascomycota</taxon>
        <taxon>Pezizomycotina</taxon>
        <taxon>Sordariomycetes</taxon>
        <taxon>Hypocreomycetidae</taxon>
        <taxon>Microascales</taxon>
        <taxon>Microascaceae</taxon>
        <taxon>Cephalotrichum</taxon>
    </lineage>
</organism>
<gene>
    <name evidence="2" type="ORF">DNG_07478</name>
</gene>
<feature type="region of interest" description="Disordered" evidence="1">
    <location>
        <begin position="93"/>
        <end position="150"/>
    </location>
</feature>
<dbReference type="AlphaFoldDB" id="A0AAE8N4A7"/>
<accession>A0AAE8N4A7</accession>
<name>A0AAE8N4A7_9PEZI</name>
<comment type="caution">
    <text evidence="2">The sequence shown here is derived from an EMBL/GenBank/DDBJ whole genome shotgun (WGS) entry which is preliminary data.</text>
</comment>
<dbReference type="EMBL" id="ONZQ02000011">
    <property type="protein sequence ID" value="SPO04793.1"/>
    <property type="molecule type" value="Genomic_DNA"/>
</dbReference>
<sequence length="524" mass="57094">MSDHEANGGHPTPPRHKQTSSPSPSLSSGTQYQTPPSRGPRPVSYGATPPLPLSPDSVISPSRDRPISDYFPARRSHAVRFVDPTVNLDDSASTLGPLEQYPAHSPTIDRSWTGQHSEDESAYSEASDANTTSTFSAPRKRKRRTARSGTRYQICQPATHLAKRHRRLIPVRTTLLLQLQQLTDTRPKPAFDVLPAGVLRGSLKGSTKLARRIPKPFGHRQELGSDDVILTKSENYDSNALDDSDDGLENRELLAIISPRPAAGDGCTDIVLANGTIWAATPLPSGSYEFSTLRPEDGSIITARWAKRKISLEDDDDYKYTFSIIDPSSRRHPIMGTLTPSMLEVLDNYTTVSPHSASRHPPTRRYSFDANGTAPVRTERATLPIDEATRSFITVSGVWISLLKLGFAVAPKGPAPCSMNHAANGGTATNHTTKVSSPTTLPPRRNGALPVRVPSPALSGHGAGDVRRRWTINGKKRPDSGLPAPVEAEEVPPADRSVEAEGHGKRRLYTRIKRVFGIGRGEER</sequence>
<keyword evidence="3" id="KW-1185">Reference proteome</keyword>